<evidence type="ECO:0000256" key="1">
    <source>
        <dbReference type="ARBA" id="ARBA00022723"/>
    </source>
</evidence>
<evidence type="ECO:0000313" key="7">
    <source>
        <dbReference type="Proteomes" id="UP000494040"/>
    </source>
</evidence>
<dbReference type="OrthoDB" id="25675at2759"/>
<evidence type="ECO:0000313" key="6">
    <source>
        <dbReference type="EnsemblMetazoa" id="XP_014241426.1"/>
    </source>
</evidence>
<dbReference type="Gene3D" id="4.10.1110.10">
    <property type="entry name" value="AN1-like Zinc finger"/>
    <property type="match status" value="2"/>
</dbReference>
<dbReference type="Pfam" id="PF25327">
    <property type="entry name" value="UBL_ZFAND1"/>
    <property type="match status" value="1"/>
</dbReference>
<dbReference type="Proteomes" id="UP000494040">
    <property type="component" value="Unassembled WGS sequence"/>
</dbReference>
<accession>A0A8I6RA63</accession>
<dbReference type="SUPFAM" id="SSF118310">
    <property type="entry name" value="AN1-like Zinc finger"/>
    <property type="match status" value="2"/>
</dbReference>
<reference evidence="6" key="1">
    <citation type="submission" date="2022-01" db="UniProtKB">
        <authorList>
            <consortium name="EnsemblMetazoa"/>
        </authorList>
    </citation>
    <scope>IDENTIFICATION</scope>
</reference>
<keyword evidence="3" id="KW-0862">Zinc</keyword>
<keyword evidence="2 4" id="KW-0863">Zinc-finger</keyword>
<evidence type="ECO:0000259" key="5">
    <source>
        <dbReference type="PROSITE" id="PS51039"/>
    </source>
</evidence>
<dbReference type="InterPro" id="IPR057358">
    <property type="entry name" value="UBL_ZFAND1-like"/>
</dbReference>
<dbReference type="GO" id="GO:0008270">
    <property type="term" value="F:zinc ion binding"/>
    <property type="evidence" value="ECO:0007669"/>
    <property type="project" value="UniProtKB-KW"/>
</dbReference>
<evidence type="ECO:0000256" key="2">
    <source>
        <dbReference type="ARBA" id="ARBA00022771"/>
    </source>
</evidence>
<dbReference type="GO" id="GO:0005737">
    <property type="term" value="C:cytoplasm"/>
    <property type="evidence" value="ECO:0007669"/>
    <property type="project" value="TreeGrafter"/>
</dbReference>
<dbReference type="AlphaFoldDB" id="A0A8I6RA63"/>
<dbReference type="OMA" id="KHIENNC"/>
<dbReference type="KEGG" id="clec:106662127"/>
<dbReference type="InterPro" id="IPR035896">
    <property type="entry name" value="AN1-like_Znf"/>
</dbReference>
<dbReference type="PANTHER" id="PTHR14677:SF20">
    <property type="entry name" value="ZINC FINGER AN1-TYPE CONTAINING 2A-RELATED"/>
    <property type="match status" value="1"/>
</dbReference>
<gene>
    <name evidence="6" type="primary">106662127</name>
</gene>
<feature type="domain" description="AN1-type" evidence="5">
    <location>
        <begin position="4"/>
        <end position="52"/>
    </location>
</feature>
<dbReference type="PANTHER" id="PTHR14677">
    <property type="entry name" value="ARSENITE INDUCUBLE RNA ASSOCIATED PROTEIN AIP-1-RELATED"/>
    <property type="match status" value="1"/>
</dbReference>
<protein>
    <recommendedName>
        <fullName evidence="5">AN1-type domain-containing protein</fullName>
    </recommendedName>
</protein>
<dbReference type="EnsemblMetazoa" id="XM_014385940.2">
    <property type="protein sequence ID" value="XP_014241426.1"/>
    <property type="gene ID" value="LOC106662127"/>
</dbReference>
<dbReference type="InterPro" id="IPR000058">
    <property type="entry name" value="Znf_AN1"/>
</dbReference>
<evidence type="ECO:0000256" key="4">
    <source>
        <dbReference type="PROSITE-ProRule" id="PRU00449"/>
    </source>
</evidence>
<name>A0A8I6RA63_CIMLE</name>
<evidence type="ECO:0000256" key="3">
    <source>
        <dbReference type="ARBA" id="ARBA00022833"/>
    </source>
</evidence>
<dbReference type="Pfam" id="PF01428">
    <property type="entry name" value="zf-AN1"/>
    <property type="match status" value="1"/>
</dbReference>
<keyword evidence="7" id="KW-1185">Reference proteome</keyword>
<sequence length="280" mass="32239">MEFPKTGAHCSHEGCNLLDFLPFPCGICNMVFCKDHSMPEKHRCLPQLEDLAIDKEVLEKIPMYPCNSSGCRIRDPIEMPCVVCRLHFCLSHRHHGCLDKTPSQEKRDKYRAPREQFRLAKAETDRKVQERLKTAKNRALANKIKLMKIKSTAVGDNHVPTMDRVYFSVAPPILTNTISQHRNFFVSKHWTLGKSIEMFAKKFRVRDGYDNLEEPKLRIFDLEGMPVPGLTGDTISELIQIGVIMDGDSLILEYVPAIEKDNDLYDRLTDKTLLDRYKFA</sequence>
<proteinExistence type="predicted"/>
<organism evidence="6 7">
    <name type="scientific">Cimex lectularius</name>
    <name type="common">Bed bug</name>
    <name type="synonym">Acanthia lectularia</name>
    <dbReference type="NCBI Taxonomy" id="79782"/>
    <lineage>
        <taxon>Eukaryota</taxon>
        <taxon>Metazoa</taxon>
        <taxon>Ecdysozoa</taxon>
        <taxon>Arthropoda</taxon>
        <taxon>Hexapoda</taxon>
        <taxon>Insecta</taxon>
        <taxon>Pterygota</taxon>
        <taxon>Neoptera</taxon>
        <taxon>Paraneoptera</taxon>
        <taxon>Hemiptera</taxon>
        <taxon>Heteroptera</taxon>
        <taxon>Panheteroptera</taxon>
        <taxon>Cimicomorpha</taxon>
        <taxon>Cimicidae</taxon>
        <taxon>Cimex</taxon>
    </lineage>
</organism>
<keyword evidence="1" id="KW-0479">Metal-binding</keyword>
<dbReference type="PROSITE" id="PS51039">
    <property type="entry name" value="ZF_AN1"/>
    <property type="match status" value="1"/>
</dbReference>
<dbReference type="SMART" id="SM00154">
    <property type="entry name" value="ZnF_AN1"/>
    <property type="match status" value="2"/>
</dbReference>